<gene>
    <name evidence="1" type="ORF">EVAR_68108_1</name>
</gene>
<name>A0A4C1ZH27_EUMVA</name>
<dbReference type="Proteomes" id="UP000299102">
    <property type="component" value="Unassembled WGS sequence"/>
</dbReference>
<sequence>MRGVVLAKFVRSRCGGVREGRLRGERAATTAPPAPAAPTALPGIAANMQCLLMAVDRLSSVIPFEPPSPFVASSIHVSFDNYSRHPIYTSVVKEVITSTSESTEPGTGRATRWTYITECQLESLTTLSHSDNPKKSCHEYSIDLNSL</sequence>
<dbReference type="AlphaFoldDB" id="A0A4C1ZH27"/>
<comment type="caution">
    <text evidence="1">The sequence shown here is derived from an EMBL/GenBank/DDBJ whole genome shotgun (WGS) entry which is preliminary data.</text>
</comment>
<dbReference type="EMBL" id="BGZK01001763">
    <property type="protein sequence ID" value="GBP85835.1"/>
    <property type="molecule type" value="Genomic_DNA"/>
</dbReference>
<protein>
    <submittedName>
        <fullName evidence="1">Uncharacterized protein</fullName>
    </submittedName>
</protein>
<proteinExistence type="predicted"/>
<accession>A0A4C1ZH27</accession>
<organism evidence="1 2">
    <name type="scientific">Eumeta variegata</name>
    <name type="common">Bagworm moth</name>
    <name type="synonym">Eumeta japonica</name>
    <dbReference type="NCBI Taxonomy" id="151549"/>
    <lineage>
        <taxon>Eukaryota</taxon>
        <taxon>Metazoa</taxon>
        <taxon>Ecdysozoa</taxon>
        <taxon>Arthropoda</taxon>
        <taxon>Hexapoda</taxon>
        <taxon>Insecta</taxon>
        <taxon>Pterygota</taxon>
        <taxon>Neoptera</taxon>
        <taxon>Endopterygota</taxon>
        <taxon>Lepidoptera</taxon>
        <taxon>Glossata</taxon>
        <taxon>Ditrysia</taxon>
        <taxon>Tineoidea</taxon>
        <taxon>Psychidae</taxon>
        <taxon>Oiketicinae</taxon>
        <taxon>Eumeta</taxon>
    </lineage>
</organism>
<evidence type="ECO:0000313" key="1">
    <source>
        <dbReference type="EMBL" id="GBP85835.1"/>
    </source>
</evidence>
<keyword evidence="2" id="KW-1185">Reference proteome</keyword>
<evidence type="ECO:0000313" key="2">
    <source>
        <dbReference type="Proteomes" id="UP000299102"/>
    </source>
</evidence>
<reference evidence="1 2" key="1">
    <citation type="journal article" date="2019" name="Commun. Biol.">
        <title>The bagworm genome reveals a unique fibroin gene that provides high tensile strength.</title>
        <authorList>
            <person name="Kono N."/>
            <person name="Nakamura H."/>
            <person name="Ohtoshi R."/>
            <person name="Tomita M."/>
            <person name="Numata K."/>
            <person name="Arakawa K."/>
        </authorList>
    </citation>
    <scope>NUCLEOTIDE SEQUENCE [LARGE SCALE GENOMIC DNA]</scope>
</reference>